<evidence type="ECO:0000256" key="2">
    <source>
        <dbReference type="ARBA" id="ARBA00007365"/>
    </source>
</evidence>
<dbReference type="EMBL" id="KZ305066">
    <property type="protein sequence ID" value="PIA31614.1"/>
    <property type="molecule type" value="Genomic_DNA"/>
</dbReference>
<feature type="compositionally biased region" description="Low complexity" evidence="6">
    <location>
        <begin position="241"/>
        <end position="262"/>
    </location>
</feature>
<feature type="compositionally biased region" description="Basic and acidic residues" evidence="6">
    <location>
        <begin position="546"/>
        <end position="564"/>
    </location>
</feature>
<feature type="compositionally biased region" description="Low complexity" evidence="6">
    <location>
        <begin position="681"/>
        <end position="691"/>
    </location>
</feature>
<dbReference type="GO" id="GO:0003755">
    <property type="term" value="F:peptidyl-prolyl cis-trans isomerase activity"/>
    <property type="evidence" value="ECO:0007669"/>
    <property type="project" value="UniProtKB-KW"/>
</dbReference>
<evidence type="ECO:0000259" key="7">
    <source>
        <dbReference type="PROSITE" id="PS50072"/>
    </source>
</evidence>
<evidence type="ECO:0000256" key="3">
    <source>
        <dbReference type="ARBA" id="ARBA00013194"/>
    </source>
</evidence>
<gene>
    <name evidence="8" type="ORF">AQUCO_04900127v1</name>
</gene>
<organism evidence="8 9">
    <name type="scientific">Aquilegia coerulea</name>
    <name type="common">Rocky mountain columbine</name>
    <dbReference type="NCBI Taxonomy" id="218851"/>
    <lineage>
        <taxon>Eukaryota</taxon>
        <taxon>Viridiplantae</taxon>
        <taxon>Streptophyta</taxon>
        <taxon>Embryophyta</taxon>
        <taxon>Tracheophyta</taxon>
        <taxon>Spermatophyta</taxon>
        <taxon>Magnoliopsida</taxon>
        <taxon>Ranunculales</taxon>
        <taxon>Ranunculaceae</taxon>
        <taxon>Thalictroideae</taxon>
        <taxon>Aquilegia</taxon>
    </lineage>
</organism>
<dbReference type="InParanoid" id="A0A2G5CK07"/>
<dbReference type="OrthoDB" id="1933488at2759"/>
<dbReference type="PANTHER" id="PTHR11071:SF447">
    <property type="entry name" value="PEPTIDYL-PROLYL CIS-TRANS ISOMERASE CYP63"/>
    <property type="match status" value="1"/>
</dbReference>
<reference evidence="8 9" key="1">
    <citation type="submission" date="2017-09" db="EMBL/GenBank/DDBJ databases">
        <title>WGS assembly of Aquilegia coerulea Goldsmith.</title>
        <authorList>
            <person name="Hodges S."/>
            <person name="Kramer E."/>
            <person name="Nordborg M."/>
            <person name="Tomkins J."/>
            <person name="Borevitz J."/>
            <person name="Derieg N."/>
            <person name="Yan J."/>
            <person name="Mihaltcheva S."/>
            <person name="Hayes R.D."/>
            <person name="Rokhsar D."/>
        </authorList>
    </citation>
    <scope>NUCLEOTIDE SEQUENCE [LARGE SCALE GENOMIC DNA]</scope>
    <source>
        <strain evidence="9">cv. Goldsmith</strain>
    </source>
</reference>
<feature type="compositionally biased region" description="Basic residues" evidence="6">
    <location>
        <begin position="263"/>
        <end position="303"/>
    </location>
</feature>
<feature type="compositionally biased region" description="Low complexity" evidence="6">
    <location>
        <begin position="646"/>
        <end position="669"/>
    </location>
</feature>
<evidence type="ECO:0000256" key="6">
    <source>
        <dbReference type="SAM" id="MobiDB-lite"/>
    </source>
</evidence>
<dbReference type="CDD" id="cd01926">
    <property type="entry name" value="cyclophilin_ABH_like"/>
    <property type="match status" value="1"/>
</dbReference>
<feature type="compositionally biased region" description="Polar residues" evidence="6">
    <location>
        <begin position="434"/>
        <end position="444"/>
    </location>
</feature>
<feature type="compositionally biased region" description="Basic and acidic residues" evidence="6">
    <location>
        <begin position="338"/>
        <end position="347"/>
    </location>
</feature>
<dbReference type="InterPro" id="IPR020892">
    <property type="entry name" value="Cyclophilin-type_PPIase_CS"/>
</dbReference>
<dbReference type="STRING" id="218851.A0A2G5CK07"/>
<dbReference type="Gene3D" id="2.40.100.10">
    <property type="entry name" value="Cyclophilin-like"/>
    <property type="match status" value="1"/>
</dbReference>
<dbReference type="GO" id="GO:0016018">
    <property type="term" value="F:cyclosporin A binding"/>
    <property type="evidence" value="ECO:0007669"/>
    <property type="project" value="TreeGrafter"/>
</dbReference>
<feature type="compositionally biased region" description="Basic and acidic residues" evidence="6">
    <location>
        <begin position="364"/>
        <end position="422"/>
    </location>
</feature>
<comment type="similarity">
    <text evidence="2">Belongs to the cyclophilin-type PPIase family.</text>
</comment>
<evidence type="ECO:0000313" key="8">
    <source>
        <dbReference type="EMBL" id="PIA31614.1"/>
    </source>
</evidence>
<dbReference type="Proteomes" id="UP000230069">
    <property type="component" value="Unassembled WGS sequence"/>
</dbReference>
<dbReference type="PANTHER" id="PTHR11071">
    <property type="entry name" value="PEPTIDYL-PROLYL CIS-TRANS ISOMERASE"/>
    <property type="match status" value="1"/>
</dbReference>
<dbReference type="InterPro" id="IPR029000">
    <property type="entry name" value="Cyclophilin-like_dom_sf"/>
</dbReference>
<keyword evidence="5" id="KW-0413">Isomerase</keyword>
<feature type="domain" description="PPIase cyclophilin-type" evidence="7">
    <location>
        <begin position="10"/>
        <end position="174"/>
    </location>
</feature>
<evidence type="ECO:0000256" key="5">
    <source>
        <dbReference type="ARBA" id="ARBA00023235"/>
    </source>
</evidence>
<comment type="catalytic activity">
    <reaction evidence="1">
        <text>[protein]-peptidylproline (omega=180) = [protein]-peptidylproline (omega=0)</text>
        <dbReference type="Rhea" id="RHEA:16237"/>
        <dbReference type="Rhea" id="RHEA-COMP:10747"/>
        <dbReference type="Rhea" id="RHEA-COMP:10748"/>
        <dbReference type="ChEBI" id="CHEBI:83833"/>
        <dbReference type="ChEBI" id="CHEBI:83834"/>
        <dbReference type="EC" id="5.2.1.8"/>
    </reaction>
</comment>
<dbReference type="InterPro" id="IPR002130">
    <property type="entry name" value="Cyclophilin-type_PPIase_dom"/>
</dbReference>
<name>A0A2G5CK07_AQUCA</name>
<feature type="compositionally biased region" description="Basic residues" evidence="6">
    <location>
        <begin position="211"/>
        <end position="228"/>
    </location>
</feature>
<dbReference type="EC" id="5.2.1.8" evidence="3"/>
<dbReference type="FunCoup" id="A0A2G5CK07">
    <property type="interactions" value="1572"/>
</dbReference>
<proteinExistence type="inferred from homology"/>
<dbReference type="PROSITE" id="PS50072">
    <property type="entry name" value="CSA_PPIASE_2"/>
    <property type="match status" value="1"/>
</dbReference>
<evidence type="ECO:0000256" key="4">
    <source>
        <dbReference type="ARBA" id="ARBA00023110"/>
    </source>
</evidence>
<dbReference type="PRINTS" id="PR00153">
    <property type="entry name" value="CSAPPISMRASE"/>
</dbReference>
<evidence type="ECO:0000313" key="9">
    <source>
        <dbReference type="Proteomes" id="UP000230069"/>
    </source>
</evidence>
<feature type="compositionally biased region" description="Basic and acidic residues" evidence="6">
    <location>
        <begin position="600"/>
        <end position="626"/>
    </location>
</feature>
<dbReference type="SUPFAM" id="SSF50891">
    <property type="entry name" value="Cyclophilin-like"/>
    <property type="match status" value="1"/>
</dbReference>
<dbReference type="GO" id="GO:0006457">
    <property type="term" value="P:protein folding"/>
    <property type="evidence" value="ECO:0007669"/>
    <property type="project" value="InterPro"/>
</dbReference>
<feature type="compositionally biased region" description="Low complexity" evidence="6">
    <location>
        <begin position="306"/>
        <end position="319"/>
    </location>
</feature>
<keyword evidence="9" id="KW-1185">Reference proteome</keyword>
<protein>
    <recommendedName>
        <fullName evidence="3">peptidylprolyl isomerase</fullName>
        <ecNumber evidence="3">5.2.1.8</ecNumber>
    </recommendedName>
</protein>
<feature type="compositionally biased region" description="Basic and acidic residues" evidence="6">
    <location>
        <begin position="199"/>
        <end position="210"/>
    </location>
</feature>
<evidence type="ECO:0000256" key="1">
    <source>
        <dbReference type="ARBA" id="ARBA00000971"/>
    </source>
</evidence>
<dbReference type="PROSITE" id="PS00170">
    <property type="entry name" value="CSA_PPIASE_1"/>
    <property type="match status" value="1"/>
</dbReference>
<feature type="compositionally biased region" description="Polar residues" evidence="6">
    <location>
        <begin position="459"/>
        <end position="477"/>
    </location>
</feature>
<feature type="region of interest" description="Disordered" evidence="6">
    <location>
        <begin position="187"/>
        <end position="710"/>
    </location>
</feature>
<dbReference type="GO" id="GO:0005737">
    <property type="term" value="C:cytoplasm"/>
    <property type="evidence" value="ECO:0007669"/>
    <property type="project" value="TreeGrafter"/>
</dbReference>
<dbReference type="AlphaFoldDB" id="A0A2G5CK07"/>
<keyword evidence="4" id="KW-0697">Rotamase</keyword>
<accession>A0A2G5CK07</accession>
<dbReference type="Pfam" id="PF00160">
    <property type="entry name" value="Pro_isomerase"/>
    <property type="match status" value="1"/>
</dbReference>
<sequence length="710" mass="79141">MVKKKNPLVFLDVSIDGSRPEKIVMELFSDVVPKTAENFRALCTGEKGIGATTGKPLHFKGSIFHRIIPGFMAQGGDFSKRDGSGGESIYGGKFPDENFKLSHDGPGLLSMANSGPDTNGSQFFITLKATPHLNGLHVVFGKVVKGMETVKRIEQTGSKEGHPTCPVKIVDCGEASEGKVEAVLAEKEKRKVKKSGKSSYRDDSSDVEGRGRHKKSLKDSKKKRKRRHSLSDSDSSDDSASDSSSSSDSDSGSSSSDSSSSGGRRRKKKTSKRDRHTRGKKKRGVRRVKKRTRHEKRSRRKSKWTSESSNDSESESSSSSDDEVAHHSGPARKSNKKSIHEEKKSSRDLAMAKISPIPVSGKEAYADEQKKDAVKATKESSSHEEGEVSIEKEELLHNGHGTETKSDKLAKHYSDSDDDSSKSRNSIRSPKRSQSISPERSTGMSPKKSTRKSPRLRSISPTGEYSRQNNKSYTRSPVRSPPRKATEPYVANNRRSLSRSRSPDGNPKRIRRGRGFTERYSYARKYRTPSPEHSPPRSFRYGGRNIQERRDRYSNYRRYPERSPPRRYRSPPRGRSPPRYQSRRSLSRSISRSPRRNHGRDKDRSRSPIRSRSPDDRRASMSERLRSRLGPRGNESQLSDKKLSSRSRSQSPLGSRSRSSSKSASSADGNSRKPVGMPKTRSPSRSRSSSPVGNRGLVSYGDLSPDVESK</sequence>
<dbReference type="FunFam" id="2.40.100.10:FF:000022">
    <property type="entry name" value="Peptidyl-prolyl cis-trans isomerase CYP95"/>
    <property type="match status" value="1"/>
</dbReference>